<keyword evidence="2" id="KW-1185">Reference proteome</keyword>
<dbReference type="SMART" id="SM00320">
    <property type="entry name" value="WD40"/>
    <property type="match status" value="3"/>
</dbReference>
<dbReference type="GO" id="GO:0007035">
    <property type="term" value="P:vacuolar acidification"/>
    <property type="evidence" value="ECO:0007669"/>
    <property type="project" value="TreeGrafter"/>
</dbReference>
<dbReference type="InterPro" id="IPR052208">
    <property type="entry name" value="DmX-like/RAVE_component"/>
</dbReference>
<reference evidence="1 2" key="1">
    <citation type="journal article" date="2021" name="Elife">
        <title>Chloroplast acquisition without the gene transfer in kleptoplastic sea slugs, Plakobranchus ocellatus.</title>
        <authorList>
            <person name="Maeda T."/>
            <person name="Takahashi S."/>
            <person name="Yoshida T."/>
            <person name="Shimamura S."/>
            <person name="Takaki Y."/>
            <person name="Nagai Y."/>
            <person name="Toyoda A."/>
            <person name="Suzuki Y."/>
            <person name="Arimoto A."/>
            <person name="Ishii H."/>
            <person name="Satoh N."/>
            <person name="Nishiyama T."/>
            <person name="Hasebe M."/>
            <person name="Maruyama T."/>
            <person name="Minagawa J."/>
            <person name="Obokata J."/>
            <person name="Shigenobu S."/>
        </authorList>
    </citation>
    <scope>NUCLEOTIDE SEQUENCE [LARGE SCALE GENOMIC DNA]</scope>
</reference>
<dbReference type="InterPro" id="IPR015943">
    <property type="entry name" value="WD40/YVTN_repeat-like_dom_sf"/>
</dbReference>
<dbReference type="AlphaFoldDB" id="A0AAV4CAV5"/>
<dbReference type="InterPro" id="IPR036322">
    <property type="entry name" value="WD40_repeat_dom_sf"/>
</dbReference>
<organism evidence="1 2">
    <name type="scientific">Plakobranchus ocellatus</name>
    <dbReference type="NCBI Taxonomy" id="259542"/>
    <lineage>
        <taxon>Eukaryota</taxon>
        <taxon>Metazoa</taxon>
        <taxon>Spiralia</taxon>
        <taxon>Lophotrochozoa</taxon>
        <taxon>Mollusca</taxon>
        <taxon>Gastropoda</taxon>
        <taxon>Heterobranchia</taxon>
        <taxon>Euthyneura</taxon>
        <taxon>Panpulmonata</taxon>
        <taxon>Sacoglossa</taxon>
        <taxon>Placobranchoidea</taxon>
        <taxon>Plakobranchidae</taxon>
        <taxon>Plakobranchus</taxon>
    </lineage>
</organism>
<proteinExistence type="predicted"/>
<dbReference type="PANTHER" id="PTHR13950:SF9">
    <property type="entry name" value="RABCONNECTIN-3A"/>
    <property type="match status" value="1"/>
</dbReference>
<sequence length="359" mass="40227">MNRHQILTGACNGGDCYALGSVEGVHFVAYASGCDIVILASNFQRVVNIPGVLRGSIKVSCVDCSTDTGKIAASFARKIHMFEPTPSSTQSTHRTTHRTKAKPEKKLDYRWFPTAELSADCFVRCLSWNAEGSRLLTGGEVIQIWEYVNQPATPAAPQSPTHKVQFHLGAVGAEEDDPVTQRLVQAIADPDHKADDQLVDPGSWESVWKIKPASPVTHLKYSPDSFVFASLGKNERLVKIWYEDQKVSQSLMRHDSVLSPKKTSVHYSFIYISHPRAVTGFEWRQTSKYMPRGSVANMLVTSCEDNVCRIFVETILPDAGLVDLEQFDPAMSLDPKYHTQRHKKRFVHRLKTIRCLLLQ</sequence>
<protein>
    <submittedName>
        <fullName evidence="1">Dmx-like protein 2</fullName>
    </submittedName>
</protein>
<dbReference type="Gene3D" id="2.130.10.10">
    <property type="entry name" value="YVTN repeat-like/Quinoprotein amine dehydrogenase"/>
    <property type="match status" value="1"/>
</dbReference>
<comment type="caution">
    <text evidence="1">The sequence shown here is derived from an EMBL/GenBank/DDBJ whole genome shotgun (WGS) entry which is preliminary data.</text>
</comment>
<name>A0AAV4CAV5_9GAST</name>
<evidence type="ECO:0000313" key="2">
    <source>
        <dbReference type="Proteomes" id="UP000735302"/>
    </source>
</evidence>
<gene>
    <name evidence="1" type="ORF">PoB_005471400</name>
</gene>
<evidence type="ECO:0000313" key="1">
    <source>
        <dbReference type="EMBL" id="GFO28209.1"/>
    </source>
</evidence>
<dbReference type="InterPro" id="IPR001680">
    <property type="entry name" value="WD40_rpt"/>
</dbReference>
<accession>A0AAV4CAV5</accession>
<dbReference type="Proteomes" id="UP000735302">
    <property type="component" value="Unassembled WGS sequence"/>
</dbReference>
<dbReference type="PANTHER" id="PTHR13950">
    <property type="entry name" value="RABCONNECTIN-RELATED"/>
    <property type="match status" value="1"/>
</dbReference>
<dbReference type="SUPFAM" id="SSF50978">
    <property type="entry name" value="WD40 repeat-like"/>
    <property type="match status" value="1"/>
</dbReference>
<dbReference type="EMBL" id="BLXT01006012">
    <property type="protein sequence ID" value="GFO28209.1"/>
    <property type="molecule type" value="Genomic_DNA"/>
</dbReference>
<dbReference type="GO" id="GO:0043291">
    <property type="term" value="C:RAVE complex"/>
    <property type="evidence" value="ECO:0007669"/>
    <property type="project" value="TreeGrafter"/>
</dbReference>